<dbReference type="InterPro" id="IPR020904">
    <property type="entry name" value="Sc_DH/Rdtase_CS"/>
</dbReference>
<sequence>MPQDYTTEEWDSIMSCNLRGAFLCAKAAYLSMKKQGGGKIINTGSMTSLLGNPKVIVYACSKMGILSMTYSLALAWVTDNIRVNAILPGWIETPQTKNVRIAFPNVDRFIKERVPMGRWGKPADFAGAVIFLASKASDFITAEYIRVDGGFAQGTNNPEPYNTV</sequence>
<comment type="similarity">
    <text evidence="1">Belongs to the short-chain dehydrogenases/reductases (SDR) family.</text>
</comment>
<dbReference type="PANTHER" id="PTHR42760">
    <property type="entry name" value="SHORT-CHAIN DEHYDROGENASES/REDUCTASES FAMILY MEMBER"/>
    <property type="match status" value="1"/>
</dbReference>
<name>X1PN16_9ZZZZ</name>
<keyword evidence="3" id="KW-0812">Transmembrane</keyword>
<dbReference type="AlphaFoldDB" id="X1PN16"/>
<comment type="caution">
    <text evidence="4">The sequence shown here is derived from an EMBL/GenBank/DDBJ whole genome shotgun (WGS) entry which is preliminary data.</text>
</comment>
<dbReference type="EMBL" id="BARV01036864">
    <property type="protein sequence ID" value="GAI57657.1"/>
    <property type="molecule type" value="Genomic_DNA"/>
</dbReference>
<dbReference type="Gene3D" id="3.40.50.720">
    <property type="entry name" value="NAD(P)-binding Rossmann-like Domain"/>
    <property type="match status" value="1"/>
</dbReference>
<dbReference type="InterPro" id="IPR002347">
    <property type="entry name" value="SDR_fam"/>
</dbReference>
<dbReference type="SUPFAM" id="SSF51735">
    <property type="entry name" value="NAD(P)-binding Rossmann-fold domains"/>
    <property type="match status" value="1"/>
</dbReference>
<dbReference type="GO" id="GO:0016616">
    <property type="term" value="F:oxidoreductase activity, acting on the CH-OH group of donors, NAD or NADP as acceptor"/>
    <property type="evidence" value="ECO:0007669"/>
    <property type="project" value="TreeGrafter"/>
</dbReference>
<accession>X1PN16</accession>
<keyword evidence="2" id="KW-0560">Oxidoreductase</keyword>
<evidence type="ECO:0000313" key="4">
    <source>
        <dbReference type="EMBL" id="GAI57657.1"/>
    </source>
</evidence>
<evidence type="ECO:0000256" key="3">
    <source>
        <dbReference type="SAM" id="Phobius"/>
    </source>
</evidence>
<organism evidence="4">
    <name type="scientific">marine sediment metagenome</name>
    <dbReference type="NCBI Taxonomy" id="412755"/>
    <lineage>
        <taxon>unclassified sequences</taxon>
        <taxon>metagenomes</taxon>
        <taxon>ecological metagenomes</taxon>
    </lineage>
</organism>
<feature type="transmembrane region" description="Helical" evidence="3">
    <location>
        <begin position="55"/>
        <end position="77"/>
    </location>
</feature>
<keyword evidence="3" id="KW-0472">Membrane</keyword>
<gene>
    <name evidence="4" type="ORF">S06H3_57167</name>
</gene>
<reference evidence="4" key="1">
    <citation type="journal article" date="2014" name="Front. Microbiol.">
        <title>High frequency of phylogenetically diverse reductive dehalogenase-homologous genes in deep subseafloor sedimentary metagenomes.</title>
        <authorList>
            <person name="Kawai M."/>
            <person name="Futagami T."/>
            <person name="Toyoda A."/>
            <person name="Takaki Y."/>
            <person name="Nishi S."/>
            <person name="Hori S."/>
            <person name="Arai W."/>
            <person name="Tsubouchi T."/>
            <person name="Morono Y."/>
            <person name="Uchiyama I."/>
            <person name="Ito T."/>
            <person name="Fujiyama A."/>
            <person name="Inagaki F."/>
            <person name="Takami H."/>
        </authorList>
    </citation>
    <scope>NUCLEOTIDE SEQUENCE</scope>
    <source>
        <strain evidence="4">Expedition CK06-06</strain>
    </source>
</reference>
<evidence type="ECO:0000256" key="1">
    <source>
        <dbReference type="ARBA" id="ARBA00006484"/>
    </source>
</evidence>
<dbReference type="InterPro" id="IPR036291">
    <property type="entry name" value="NAD(P)-bd_dom_sf"/>
</dbReference>
<dbReference type="PROSITE" id="PS00061">
    <property type="entry name" value="ADH_SHORT"/>
    <property type="match status" value="1"/>
</dbReference>
<dbReference type="Pfam" id="PF13561">
    <property type="entry name" value="adh_short_C2"/>
    <property type="match status" value="1"/>
</dbReference>
<protein>
    <submittedName>
        <fullName evidence="4">Uncharacterized protein</fullName>
    </submittedName>
</protein>
<keyword evidence="3" id="KW-1133">Transmembrane helix</keyword>
<dbReference type="PANTHER" id="PTHR42760:SF115">
    <property type="entry name" value="3-OXOACYL-[ACYL-CARRIER-PROTEIN] REDUCTASE FABG"/>
    <property type="match status" value="1"/>
</dbReference>
<dbReference type="PRINTS" id="PR00081">
    <property type="entry name" value="GDHRDH"/>
</dbReference>
<evidence type="ECO:0000256" key="2">
    <source>
        <dbReference type="ARBA" id="ARBA00023002"/>
    </source>
</evidence>
<proteinExistence type="inferred from homology"/>